<gene>
    <name evidence="1" type="ORF">S01H1_06043</name>
</gene>
<proteinExistence type="predicted"/>
<comment type="caution">
    <text evidence="1">The sequence shown here is derived from an EMBL/GenBank/DDBJ whole genome shotgun (WGS) entry which is preliminary data.</text>
</comment>
<dbReference type="AlphaFoldDB" id="X0SSL1"/>
<name>X0SSL1_9ZZZZ</name>
<evidence type="ECO:0000313" key="1">
    <source>
        <dbReference type="EMBL" id="GAF78131.1"/>
    </source>
</evidence>
<reference evidence="1" key="1">
    <citation type="journal article" date="2014" name="Front. Microbiol.">
        <title>High frequency of phylogenetically diverse reductive dehalogenase-homologous genes in deep subseafloor sedimentary metagenomes.</title>
        <authorList>
            <person name="Kawai M."/>
            <person name="Futagami T."/>
            <person name="Toyoda A."/>
            <person name="Takaki Y."/>
            <person name="Nishi S."/>
            <person name="Hori S."/>
            <person name="Arai W."/>
            <person name="Tsubouchi T."/>
            <person name="Morono Y."/>
            <person name="Uchiyama I."/>
            <person name="Ito T."/>
            <person name="Fujiyama A."/>
            <person name="Inagaki F."/>
            <person name="Takami H."/>
        </authorList>
    </citation>
    <scope>NUCLEOTIDE SEQUENCE</scope>
    <source>
        <strain evidence="1">Expedition CK06-06</strain>
    </source>
</reference>
<protein>
    <submittedName>
        <fullName evidence="1">Uncharacterized protein</fullName>
    </submittedName>
</protein>
<accession>X0SSL1</accession>
<sequence length="36" mass="3841">YFYSITGLTSCLALANKYTSAVNGVPFSIVVGELLE</sequence>
<feature type="non-terminal residue" evidence="1">
    <location>
        <position position="1"/>
    </location>
</feature>
<dbReference type="EMBL" id="BARS01003137">
    <property type="protein sequence ID" value="GAF78131.1"/>
    <property type="molecule type" value="Genomic_DNA"/>
</dbReference>
<organism evidence="1">
    <name type="scientific">marine sediment metagenome</name>
    <dbReference type="NCBI Taxonomy" id="412755"/>
    <lineage>
        <taxon>unclassified sequences</taxon>
        <taxon>metagenomes</taxon>
        <taxon>ecological metagenomes</taxon>
    </lineage>
</organism>